<protein>
    <recommendedName>
        <fullName evidence="2">Ig-like domain-containing protein</fullName>
    </recommendedName>
</protein>
<dbReference type="InterPro" id="IPR013783">
    <property type="entry name" value="Ig-like_fold"/>
</dbReference>
<dbReference type="InterPro" id="IPR036179">
    <property type="entry name" value="Ig-like_dom_sf"/>
</dbReference>
<evidence type="ECO:0000313" key="4">
    <source>
        <dbReference type="Proteomes" id="UP000499080"/>
    </source>
</evidence>
<sequence length="108" mass="11797">NPAANITWWKGKKNDVQLTPTTVSVSPAEHGGVITKATFTMEATPDDDGSMYICQATNEAIQQSVHDTIFLSVFCNGRRFPDSNFSFQQSRSANLQASSKLDTARVQA</sequence>
<dbReference type="Pfam" id="PF08205">
    <property type="entry name" value="C2-set_2"/>
    <property type="match status" value="1"/>
</dbReference>
<dbReference type="EMBL" id="BGPR01116207">
    <property type="protein sequence ID" value="GBN06343.1"/>
    <property type="molecule type" value="Genomic_DNA"/>
</dbReference>
<gene>
    <name evidence="3" type="ORF">AVEN_189697_1</name>
</gene>
<dbReference type="PROSITE" id="PS50835">
    <property type="entry name" value="IG_LIKE"/>
    <property type="match status" value="1"/>
</dbReference>
<proteinExistence type="predicted"/>
<name>A0A4Y2KXV2_ARAVE</name>
<accession>A0A4Y2KXV2</accession>
<comment type="caution">
    <text evidence="3">The sequence shown here is derived from an EMBL/GenBank/DDBJ whole genome shotgun (WGS) entry which is preliminary data.</text>
</comment>
<keyword evidence="4" id="KW-1185">Reference proteome</keyword>
<evidence type="ECO:0000256" key="1">
    <source>
        <dbReference type="ARBA" id="ARBA00023157"/>
    </source>
</evidence>
<dbReference type="InterPro" id="IPR013162">
    <property type="entry name" value="CD80_C2-set"/>
</dbReference>
<dbReference type="AlphaFoldDB" id="A0A4Y2KXV2"/>
<organism evidence="3 4">
    <name type="scientific">Araneus ventricosus</name>
    <name type="common">Orbweaver spider</name>
    <name type="synonym">Epeira ventricosa</name>
    <dbReference type="NCBI Taxonomy" id="182803"/>
    <lineage>
        <taxon>Eukaryota</taxon>
        <taxon>Metazoa</taxon>
        <taxon>Ecdysozoa</taxon>
        <taxon>Arthropoda</taxon>
        <taxon>Chelicerata</taxon>
        <taxon>Arachnida</taxon>
        <taxon>Araneae</taxon>
        <taxon>Araneomorphae</taxon>
        <taxon>Entelegynae</taxon>
        <taxon>Araneoidea</taxon>
        <taxon>Araneidae</taxon>
        <taxon>Araneus</taxon>
    </lineage>
</organism>
<keyword evidence="1" id="KW-1015">Disulfide bond</keyword>
<dbReference type="Gene3D" id="2.60.40.10">
    <property type="entry name" value="Immunoglobulins"/>
    <property type="match status" value="1"/>
</dbReference>
<evidence type="ECO:0000313" key="3">
    <source>
        <dbReference type="EMBL" id="GBN06343.1"/>
    </source>
</evidence>
<dbReference type="InterPro" id="IPR007110">
    <property type="entry name" value="Ig-like_dom"/>
</dbReference>
<dbReference type="Proteomes" id="UP000499080">
    <property type="component" value="Unassembled WGS sequence"/>
</dbReference>
<evidence type="ECO:0000259" key="2">
    <source>
        <dbReference type="PROSITE" id="PS50835"/>
    </source>
</evidence>
<dbReference type="SUPFAM" id="SSF48726">
    <property type="entry name" value="Immunoglobulin"/>
    <property type="match status" value="1"/>
</dbReference>
<feature type="non-terminal residue" evidence="3">
    <location>
        <position position="1"/>
    </location>
</feature>
<feature type="domain" description="Ig-like" evidence="2">
    <location>
        <begin position="1"/>
        <end position="66"/>
    </location>
</feature>
<reference evidence="3 4" key="1">
    <citation type="journal article" date="2019" name="Sci. Rep.">
        <title>Orb-weaving spider Araneus ventricosus genome elucidates the spidroin gene catalogue.</title>
        <authorList>
            <person name="Kono N."/>
            <person name="Nakamura H."/>
            <person name="Ohtoshi R."/>
            <person name="Moran D.A.P."/>
            <person name="Shinohara A."/>
            <person name="Yoshida Y."/>
            <person name="Fujiwara M."/>
            <person name="Mori M."/>
            <person name="Tomita M."/>
            <person name="Arakawa K."/>
        </authorList>
    </citation>
    <scope>NUCLEOTIDE SEQUENCE [LARGE SCALE GENOMIC DNA]</scope>
</reference>